<protein>
    <recommendedName>
        <fullName evidence="3">DUF354 domain-containing protein</fullName>
    </recommendedName>
</protein>
<evidence type="ECO:0000313" key="2">
    <source>
        <dbReference type="Proteomes" id="UP000199062"/>
    </source>
</evidence>
<dbReference type="SUPFAM" id="SSF53756">
    <property type="entry name" value="UDP-Glycosyltransferase/glycogen phosphorylase"/>
    <property type="match status" value="1"/>
</dbReference>
<gene>
    <name evidence="1" type="ORF">SAMN05216559_3783</name>
</gene>
<dbReference type="PANTHER" id="PTHR39662">
    <property type="entry name" value="DUF354 DOMAIN-CONTAINING PROTEIN-RELATED"/>
    <property type="match status" value="1"/>
</dbReference>
<dbReference type="EMBL" id="FOZK01000004">
    <property type="protein sequence ID" value="SFS10687.1"/>
    <property type="molecule type" value="Genomic_DNA"/>
</dbReference>
<dbReference type="Proteomes" id="UP000199062">
    <property type="component" value="Unassembled WGS sequence"/>
</dbReference>
<accession>A0A1I6M4M4</accession>
<dbReference type="PIRSF" id="PIRSF005357">
    <property type="entry name" value="UCP005357"/>
    <property type="match status" value="1"/>
</dbReference>
<sequence length="348" mass="38955">MKVHFDVGHPAHVHLFKHAIDEVEQRGHDTLVTSREKEVTTQLLDAYEIDHVPISKKGTTTLDLAKEWLVRELKLAWHVRRFDADVIASHFNPGAAHAAAVTGTPSVIFNDDEVAVETLGSVTHPFTSVVVTPACFRNELNGDHRTYEGFHELAYLHPDRFEPDPDCLTERGVAVDEPYYVLRFVAWGAHHDVGESGFSRSAKRELVEYLDERGQVYITSEDPLPAAFEDYRLPVDPAAIHDLLYYANGYVGDSQTMAMEAGILGTPAIRSNSFADSDDVSNVTALEEEYGLLHSFGDERAAVETTKELVEDPDTQARWEERRRDLIDESVDVTDTIVDVVLEAGRDE</sequence>
<dbReference type="InterPro" id="IPR007152">
    <property type="entry name" value="DUF354"/>
</dbReference>
<dbReference type="STRING" id="767519.SAMN05216559_3783"/>
<name>A0A1I6M4M4_9EURY</name>
<evidence type="ECO:0008006" key="3">
    <source>
        <dbReference type="Google" id="ProtNLM"/>
    </source>
</evidence>
<dbReference type="OrthoDB" id="185087at2157"/>
<keyword evidence="2" id="KW-1185">Reference proteome</keyword>
<dbReference type="PANTHER" id="PTHR39662:SF1">
    <property type="entry name" value="DUF354 DOMAIN-CONTAINING PROTEIN"/>
    <property type="match status" value="1"/>
</dbReference>
<evidence type="ECO:0000313" key="1">
    <source>
        <dbReference type="EMBL" id="SFS10687.1"/>
    </source>
</evidence>
<reference evidence="1 2" key="1">
    <citation type="submission" date="2016-10" db="EMBL/GenBank/DDBJ databases">
        <authorList>
            <person name="de Groot N.N."/>
        </authorList>
    </citation>
    <scope>NUCLEOTIDE SEQUENCE [LARGE SCALE GENOMIC DNA]</scope>
    <source>
        <strain evidence="1 2">CGMCC 1.10457</strain>
    </source>
</reference>
<organism evidence="1 2">
    <name type="scientific">Halomicrobium zhouii</name>
    <dbReference type="NCBI Taxonomy" id="767519"/>
    <lineage>
        <taxon>Archaea</taxon>
        <taxon>Methanobacteriati</taxon>
        <taxon>Methanobacteriota</taxon>
        <taxon>Stenosarchaea group</taxon>
        <taxon>Halobacteria</taxon>
        <taxon>Halobacteriales</taxon>
        <taxon>Haloarculaceae</taxon>
        <taxon>Halomicrobium</taxon>
    </lineage>
</organism>
<proteinExistence type="predicted"/>
<dbReference type="Pfam" id="PF04007">
    <property type="entry name" value="DUF354"/>
    <property type="match status" value="1"/>
</dbReference>
<dbReference type="AlphaFoldDB" id="A0A1I6M4M4"/>
<dbReference type="RefSeq" id="WP_089818625.1">
    <property type="nucleotide sequence ID" value="NZ_FOZK01000004.1"/>
</dbReference>